<evidence type="ECO:0000259" key="1">
    <source>
        <dbReference type="PROSITE" id="PS51831"/>
    </source>
</evidence>
<dbReference type="CDD" id="cd00077">
    <property type="entry name" value="HDc"/>
    <property type="match status" value="1"/>
</dbReference>
<dbReference type="SUPFAM" id="SSF109604">
    <property type="entry name" value="HD-domain/PDEase-like"/>
    <property type="match status" value="1"/>
</dbReference>
<dbReference type="InterPro" id="IPR006674">
    <property type="entry name" value="HD_domain"/>
</dbReference>
<feature type="domain" description="HD" evidence="1">
    <location>
        <begin position="128"/>
        <end position="251"/>
    </location>
</feature>
<proteinExistence type="predicted"/>
<dbReference type="SMART" id="SM00471">
    <property type="entry name" value="HDc"/>
    <property type="match status" value="1"/>
</dbReference>
<dbReference type="InterPro" id="IPR003607">
    <property type="entry name" value="HD/PDEase_dom"/>
</dbReference>
<dbReference type="RefSeq" id="WP_156204585.1">
    <property type="nucleotide sequence ID" value="NZ_CP046457.1"/>
</dbReference>
<dbReference type="PROSITE" id="PS51832">
    <property type="entry name" value="HD_GYP"/>
    <property type="match status" value="1"/>
</dbReference>
<dbReference type="PANTHER" id="PTHR43155:SF2">
    <property type="entry name" value="CYCLIC DI-GMP PHOSPHODIESTERASE PA4108"/>
    <property type="match status" value="1"/>
</dbReference>
<dbReference type="OrthoDB" id="9798833at2"/>
<sequence>MRRVFIDNLKPGMEVARRIYSSDSRILINAGIKLTEAYIQRLKQMGIASVYIIDEAFGDVENAPDVVSEQTRLKTAKIVKDGFNLIEQERKINIKSVQNTVNNIIDELLSNLNILVNLTDIRAFDDYTFGHSVNVCILSVMTAMTLGYNNLKLKELGMGALLHDIGKTQVDKSILTKNDDLTPEEFEEVKKHAEYGFKLLKNYDDISLLSAHIAYQHHERWDGNGYPRKLQGEEIHEYARIVGVADVYDALLSDRPYRPAYSIKQSIDVLNRMKGIYLDEKCVDALISNIAIYPLGSIVQLNTGDYGIVVDINKTTPSKPIIRVVYKNDGLKIANPHEVDLSKMTRILITRVLNEKEINQIKNLDD</sequence>
<dbReference type="KEGG" id="salq:SYNTR_2245"/>
<evidence type="ECO:0000259" key="2">
    <source>
        <dbReference type="PROSITE" id="PS51832"/>
    </source>
</evidence>
<dbReference type="Gene3D" id="1.10.3210.10">
    <property type="entry name" value="Hypothetical protein af1432"/>
    <property type="match status" value="1"/>
</dbReference>
<dbReference type="Proteomes" id="UP000426444">
    <property type="component" value="Chromosome"/>
</dbReference>
<dbReference type="AlphaFoldDB" id="A0A6I6DJU0"/>
<dbReference type="EMBL" id="CP046457">
    <property type="protein sequence ID" value="QGU00839.1"/>
    <property type="molecule type" value="Genomic_DNA"/>
</dbReference>
<evidence type="ECO:0000313" key="4">
    <source>
        <dbReference type="Proteomes" id="UP000426444"/>
    </source>
</evidence>
<protein>
    <submittedName>
        <fullName evidence="3">Metal-dependent phosphohydrolase</fullName>
    </submittedName>
</protein>
<dbReference type="InterPro" id="IPR037522">
    <property type="entry name" value="HD_GYP_dom"/>
</dbReference>
<name>A0A6I6DJU0_9FIRM</name>
<accession>A0A6I6DJU0</accession>
<organism evidence="3 4">
    <name type="scientific">Candidatus Syntrophocurvum alkaliphilum</name>
    <dbReference type="NCBI Taxonomy" id="2293317"/>
    <lineage>
        <taxon>Bacteria</taxon>
        <taxon>Bacillati</taxon>
        <taxon>Bacillota</taxon>
        <taxon>Clostridia</taxon>
        <taxon>Eubacteriales</taxon>
        <taxon>Syntrophomonadaceae</taxon>
        <taxon>Candidatus Syntrophocurvum</taxon>
    </lineage>
</organism>
<dbReference type="Pfam" id="PF13487">
    <property type="entry name" value="HD_5"/>
    <property type="match status" value="1"/>
</dbReference>
<evidence type="ECO:0000313" key="3">
    <source>
        <dbReference type="EMBL" id="QGU00839.1"/>
    </source>
</evidence>
<gene>
    <name evidence="3" type="ORF">SYNTR_2245</name>
</gene>
<reference evidence="4" key="1">
    <citation type="journal article" date="2019" name="Microbiology">
        <title>Complete Genome Sequence of an Uncultured Bacterium of the Candidate Phylum Bipolaricaulota.</title>
        <authorList>
            <person name="Kadnikov V.V."/>
            <person name="Mardanov A.V."/>
            <person name="Beletsky A.V."/>
            <person name="Frank Y.A."/>
            <person name="Karnachuk O.V."/>
            <person name="Ravin N.V."/>
        </authorList>
    </citation>
    <scope>NUCLEOTIDE SEQUENCE [LARGE SCALE GENOMIC DNA]</scope>
</reference>
<dbReference type="PANTHER" id="PTHR43155">
    <property type="entry name" value="CYCLIC DI-GMP PHOSPHODIESTERASE PA4108-RELATED"/>
    <property type="match status" value="1"/>
</dbReference>
<keyword evidence="3" id="KW-0378">Hydrolase</keyword>
<dbReference type="GO" id="GO:0016787">
    <property type="term" value="F:hydrolase activity"/>
    <property type="evidence" value="ECO:0007669"/>
    <property type="project" value="UniProtKB-KW"/>
</dbReference>
<dbReference type="PROSITE" id="PS51831">
    <property type="entry name" value="HD"/>
    <property type="match status" value="1"/>
</dbReference>
<feature type="domain" description="HD-GYP" evidence="2">
    <location>
        <begin position="106"/>
        <end position="302"/>
    </location>
</feature>
<keyword evidence="4" id="KW-1185">Reference proteome</keyword>